<gene>
    <name evidence="2" type="ORF">OHA22_46830</name>
</gene>
<feature type="region of interest" description="Disordered" evidence="1">
    <location>
        <begin position="1"/>
        <end position="30"/>
    </location>
</feature>
<reference evidence="2" key="1">
    <citation type="submission" date="2022-10" db="EMBL/GenBank/DDBJ databases">
        <title>The complete genomes of actinobacterial strains from the NBC collection.</title>
        <authorList>
            <person name="Joergensen T.S."/>
            <person name="Alvarez Arevalo M."/>
            <person name="Sterndorff E.B."/>
            <person name="Faurdal D."/>
            <person name="Vuksanovic O."/>
            <person name="Mourched A.-S."/>
            <person name="Charusanti P."/>
            <person name="Shaw S."/>
            <person name="Blin K."/>
            <person name="Weber T."/>
        </authorList>
    </citation>
    <scope>NUCLEOTIDE SEQUENCE</scope>
    <source>
        <strain evidence="2">NBC_00093</strain>
    </source>
</reference>
<protein>
    <submittedName>
        <fullName evidence="2">Uncharacterized protein</fullName>
    </submittedName>
</protein>
<name>A0AAU2ACT0_9ACTN</name>
<dbReference type="EMBL" id="CP108222">
    <property type="protein sequence ID" value="WTT22529.1"/>
    <property type="molecule type" value="Genomic_DNA"/>
</dbReference>
<evidence type="ECO:0000256" key="1">
    <source>
        <dbReference type="SAM" id="MobiDB-lite"/>
    </source>
</evidence>
<evidence type="ECO:0000313" key="2">
    <source>
        <dbReference type="EMBL" id="WTT22529.1"/>
    </source>
</evidence>
<sequence>MGAPDRLTPSTGGAAIARSTSGAVARDAPERARRKVLTGLTSDPSGPLARFPAE</sequence>
<proteinExistence type="predicted"/>
<accession>A0AAU2ACT0</accession>
<dbReference type="AlphaFoldDB" id="A0AAU2ACT0"/>
<organism evidence="2">
    <name type="scientific">Streptomyces sp. NBC_00093</name>
    <dbReference type="NCBI Taxonomy" id="2975649"/>
    <lineage>
        <taxon>Bacteria</taxon>
        <taxon>Bacillati</taxon>
        <taxon>Actinomycetota</taxon>
        <taxon>Actinomycetes</taxon>
        <taxon>Kitasatosporales</taxon>
        <taxon>Streptomycetaceae</taxon>
        <taxon>Streptomyces</taxon>
    </lineage>
</organism>
<feature type="region of interest" description="Disordered" evidence="1">
    <location>
        <begin position="35"/>
        <end position="54"/>
    </location>
</feature>